<dbReference type="Pfam" id="PF03845">
    <property type="entry name" value="Spore_permease"/>
    <property type="match status" value="1"/>
</dbReference>
<comment type="similarity">
    <text evidence="2">Belongs to the amino acid-polyamine-organocation (APC) superfamily. Spore germination protein (SGP) (TC 2.A.3.9) family.</text>
</comment>
<dbReference type="Proteomes" id="UP001646157">
    <property type="component" value="Unassembled WGS sequence"/>
</dbReference>
<dbReference type="EMBL" id="JAFBDZ010000001">
    <property type="protein sequence ID" value="MBM7584046.1"/>
    <property type="molecule type" value="Genomic_DNA"/>
</dbReference>
<reference evidence="9 10" key="1">
    <citation type="submission" date="2021-01" db="EMBL/GenBank/DDBJ databases">
        <title>Genomic Encyclopedia of Type Strains, Phase IV (KMG-IV): sequencing the most valuable type-strain genomes for metagenomic binning, comparative biology and taxonomic classification.</title>
        <authorList>
            <person name="Goeker M."/>
        </authorList>
    </citation>
    <scope>NUCLEOTIDE SEQUENCE [LARGE SCALE GENOMIC DNA]</scope>
    <source>
        <strain evidence="9 10">DSM 24834</strain>
    </source>
</reference>
<keyword evidence="6 8" id="KW-1133">Transmembrane helix</keyword>
<keyword evidence="5 8" id="KW-0812">Transmembrane</keyword>
<comment type="subcellular location">
    <subcellularLocation>
        <location evidence="1">Membrane</location>
        <topology evidence="1">Multi-pass membrane protein</topology>
    </subcellularLocation>
</comment>
<evidence type="ECO:0000313" key="10">
    <source>
        <dbReference type="Proteomes" id="UP001646157"/>
    </source>
</evidence>
<dbReference type="NCBIfam" id="TIGR00912">
    <property type="entry name" value="2A0309"/>
    <property type="match status" value="1"/>
</dbReference>
<feature type="transmembrane region" description="Helical" evidence="8">
    <location>
        <begin position="185"/>
        <end position="206"/>
    </location>
</feature>
<evidence type="ECO:0000256" key="8">
    <source>
        <dbReference type="SAM" id="Phobius"/>
    </source>
</evidence>
<feature type="transmembrane region" description="Helical" evidence="8">
    <location>
        <begin position="333"/>
        <end position="356"/>
    </location>
</feature>
<name>A0ABS2N864_9BACI</name>
<evidence type="ECO:0000256" key="6">
    <source>
        <dbReference type="ARBA" id="ARBA00022989"/>
    </source>
</evidence>
<evidence type="ECO:0000256" key="3">
    <source>
        <dbReference type="ARBA" id="ARBA00022448"/>
    </source>
</evidence>
<keyword evidence="7 8" id="KW-0472">Membrane</keyword>
<feature type="transmembrane region" description="Helical" evidence="8">
    <location>
        <begin position="270"/>
        <end position="290"/>
    </location>
</feature>
<keyword evidence="4" id="KW-0309">Germination</keyword>
<comment type="caution">
    <text evidence="9">The sequence shown here is derived from an EMBL/GenBank/DDBJ whole genome shotgun (WGS) entry which is preliminary data.</text>
</comment>
<keyword evidence="10" id="KW-1185">Reference proteome</keyword>
<gene>
    <name evidence="9" type="ORF">JOC86_000583</name>
</gene>
<evidence type="ECO:0000256" key="1">
    <source>
        <dbReference type="ARBA" id="ARBA00004141"/>
    </source>
</evidence>
<evidence type="ECO:0000256" key="2">
    <source>
        <dbReference type="ARBA" id="ARBA00007998"/>
    </source>
</evidence>
<feature type="transmembrane region" description="Helical" evidence="8">
    <location>
        <begin position="218"/>
        <end position="241"/>
    </location>
</feature>
<proteinExistence type="inferred from homology"/>
<dbReference type="PANTHER" id="PTHR34975">
    <property type="entry name" value="SPORE GERMINATION PROTEIN A2"/>
    <property type="match status" value="1"/>
</dbReference>
<protein>
    <submittedName>
        <fullName evidence="9">Spore germination protein (Amino acid permease)</fullName>
    </submittedName>
</protein>
<feature type="transmembrane region" description="Helical" evidence="8">
    <location>
        <begin position="84"/>
        <end position="108"/>
    </location>
</feature>
<feature type="transmembrane region" description="Helical" evidence="8">
    <location>
        <begin position="144"/>
        <end position="165"/>
    </location>
</feature>
<evidence type="ECO:0000256" key="4">
    <source>
        <dbReference type="ARBA" id="ARBA00022544"/>
    </source>
</evidence>
<feature type="transmembrane region" description="Helical" evidence="8">
    <location>
        <begin position="120"/>
        <end position="137"/>
    </location>
</feature>
<feature type="transmembrane region" description="Helical" evidence="8">
    <location>
        <begin position="44"/>
        <end position="63"/>
    </location>
</feature>
<dbReference type="RefSeq" id="WP_205168241.1">
    <property type="nucleotide sequence ID" value="NZ_JAFBDZ010000001.1"/>
</dbReference>
<organism evidence="9 10">
    <name type="scientific">Rossellomorea pakistanensis</name>
    <dbReference type="NCBI Taxonomy" id="992288"/>
    <lineage>
        <taxon>Bacteria</taxon>
        <taxon>Bacillati</taxon>
        <taxon>Bacillota</taxon>
        <taxon>Bacilli</taxon>
        <taxon>Bacillales</taxon>
        <taxon>Bacillaceae</taxon>
        <taxon>Rossellomorea</taxon>
    </lineage>
</organism>
<evidence type="ECO:0000256" key="5">
    <source>
        <dbReference type="ARBA" id="ARBA00022692"/>
    </source>
</evidence>
<feature type="transmembrane region" description="Helical" evidence="8">
    <location>
        <begin position="12"/>
        <end position="32"/>
    </location>
</feature>
<keyword evidence="3" id="KW-0813">Transport</keyword>
<evidence type="ECO:0000256" key="7">
    <source>
        <dbReference type="ARBA" id="ARBA00023136"/>
    </source>
</evidence>
<accession>A0ABS2N864</accession>
<evidence type="ECO:0000313" key="9">
    <source>
        <dbReference type="EMBL" id="MBM7584046.1"/>
    </source>
</evidence>
<feature type="transmembrane region" description="Helical" evidence="8">
    <location>
        <begin position="302"/>
        <end position="321"/>
    </location>
</feature>
<dbReference type="PANTHER" id="PTHR34975:SF2">
    <property type="entry name" value="SPORE GERMINATION PROTEIN A2"/>
    <property type="match status" value="1"/>
</dbReference>
<dbReference type="InterPro" id="IPR004761">
    <property type="entry name" value="Spore_GerAB"/>
</dbReference>
<sequence>MQKIVNERFQITPFHVLFLVNSIQIGVGIFGYQASLMKVAGNDSWIAVILAGTAVHIIVWIIFQICNRSKMDLIHLHKYLFGKWFGSLISLIWTIYFLAVGVIVLYSYFEVVQVWMFPKISPFWFVFSFLLMVFYTITGGFRIVTGICFFGVLIPFYLFLTFFFPVEYSNFQSLLPIWNHDIKEIGIGGFKMTLSYLGFSTILLYYPYIKAGEKSQKWAHIGVGLTTLIYLFIMIISIGYFSENQVVNQVWPTLTLWKIVEMPFVERFEYIGITSWVLMLLPNVCLFFWASSRGIKLIFNINQRKVLIFLLFFVLCLSFFLKGRERMETLNAWISNFGFVISFIYIPLLFILYLIISKIKGRSS</sequence>